<sequence>MKKALKNTLIIGGFAVFVALDRSGLLDQASAPGSAIERELSGTVRVIDGDSLALGATQIRLYGIDAPEGRQRCRDPQGREYACGDDARDYLRALIGTQAIQCVEHDRDAYQRRVSVCSAGGQDLNWLMVESGHAVAYTRFTDRYQRAEDIARANSAGLWRGTFERPERWRANNPR</sequence>
<accession>A0A5Q2QFZ0</accession>
<dbReference type="RefSeq" id="WP_153713429.1">
    <property type="nucleotide sequence ID" value="NZ_CP045871.1"/>
</dbReference>
<dbReference type="InterPro" id="IPR016071">
    <property type="entry name" value="Staphylococal_nuclease_OB-fold"/>
</dbReference>
<dbReference type="Pfam" id="PF00565">
    <property type="entry name" value="SNase"/>
    <property type="match status" value="1"/>
</dbReference>
<organism evidence="2 3">
    <name type="scientific">Litorivicinus lipolyticus</name>
    <dbReference type="NCBI Taxonomy" id="418701"/>
    <lineage>
        <taxon>Bacteria</taxon>
        <taxon>Pseudomonadati</taxon>
        <taxon>Pseudomonadota</taxon>
        <taxon>Gammaproteobacteria</taxon>
        <taxon>Oceanospirillales</taxon>
        <taxon>Litorivicinaceae</taxon>
        <taxon>Litorivicinus</taxon>
    </lineage>
</organism>
<evidence type="ECO:0000259" key="1">
    <source>
        <dbReference type="PROSITE" id="PS50830"/>
    </source>
</evidence>
<dbReference type="AlphaFoldDB" id="A0A5Q2QFZ0"/>
<gene>
    <name evidence="2" type="ORF">GH975_04760</name>
</gene>
<dbReference type="KEGG" id="llp:GH975_04760"/>
<dbReference type="SUPFAM" id="SSF50199">
    <property type="entry name" value="Staphylococcal nuclease"/>
    <property type="match status" value="1"/>
</dbReference>
<dbReference type="SMART" id="SM00318">
    <property type="entry name" value="SNc"/>
    <property type="match status" value="1"/>
</dbReference>
<reference evidence="2 3" key="1">
    <citation type="submission" date="2019-11" db="EMBL/GenBank/DDBJ databases">
        <authorList>
            <person name="Khan S.A."/>
            <person name="Jeon C.O."/>
            <person name="Chun B.H."/>
        </authorList>
    </citation>
    <scope>NUCLEOTIDE SEQUENCE [LARGE SCALE GENOMIC DNA]</scope>
    <source>
        <strain evidence="2 3">IMCC 1097</strain>
    </source>
</reference>
<feature type="domain" description="TNase-like" evidence="1">
    <location>
        <begin position="37"/>
        <end position="161"/>
    </location>
</feature>
<dbReference type="EMBL" id="CP045871">
    <property type="protein sequence ID" value="QGG79925.1"/>
    <property type="molecule type" value="Genomic_DNA"/>
</dbReference>
<proteinExistence type="predicted"/>
<dbReference type="PANTHER" id="PTHR12302">
    <property type="entry name" value="EBNA2 BINDING PROTEIN P100"/>
    <property type="match status" value="1"/>
</dbReference>
<evidence type="ECO:0000313" key="3">
    <source>
        <dbReference type="Proteomes" id="UP000388235"/>
    </source>
</evidence>
<dbReference type="Gene3D" id="2.40.50.90">
    <property type="match status" value="1"/>
</dbReference>
<name>A0A5Q2QFZ0_9GAMM</name>
<keyword evidence="3" id="KW-1185">Reference proteome</keyword>
<dbReference type="InterPro" id="IPR035437">
    <property type="entry name" value="SNase_OB-fold_sf"/>
</dbReference>
<dbReference type="OrthoDB" id="6867997at2"/>
<dbReference type="PANTHER" id="PTHR12302:SF26">
    <property type="entry name" value="BLR1266 PROTEIN"/>
    <property type="match status" value="1"/>
</dbReference>
<dbReference type="PROSITE" id="PS50830">
    <property type="entry name" value="TNASE_3"/>
    <property type="match status" value="1"/>
</dbReference>
<evidence type="ECO:0000313" key="2">
    <source>
        <dbReference type="EMBL" id="QGG79925.1"/>
    </source>
</evidence>
<protein>
    <submittedName>
        <fullName evidence="2">Thermonuclease family protein</fullName>
    </submittedName>
</protein>
<dbReference type="Proteomes" id="UP000388235">
    <property type="component" value="Chromosome"/>
</dbReference>